<reference evidence="3 4" key="1">
    <citation type="submission" date="2020-04" db="EMBL/GenBank/DDBJ databases">
        <title>Draft genome of Pyxidicoccus fallax type strain.</title>
        <authorList>
            <person name="Whitworth D.E."/>
        </authorList>
    </citation>
    <scope>NUCLEOTIDE SEQUENCE [LARGE SCALE GENOMIC DNA]</scope>
    <source>
        <strain evidence="3 4">DSM 14698</strain>
    </source>
</reference>
<evidence type="ECO:0008006" key="5">
    <source>
        <dbReference type="Google" id="ProtNLM"/>
    </source>
</evidence>
<accession>A0A848LP29</accession>
<dbReference type="AlphaFoldDB" id="A0A848LP29"/>
<evidence type="ECO:0000313" key="3">
    <source>
        <dbReference type="EMBL" id="NMO19618.1"/>
    </source>
</evidence>
<comment type="caution">
    <text evidence="3">The sequence shown here is derived from an EMBL/GenBank/DDBJ whole genome shotgun (WGS) entry which is preliminary data.</text>
</comment>
<dbReference type="Gene3D" id="2.30.30.40">
    <property type="entry name" value="SH3 Domains"/>
    <property type="match status" value="1"/>
</dbReference>
<evidence type="ECO:0000256" key="1">
    <source>
        <dbReference type="SAM" id="MobiDB-lite"/>
    </source>
</evidence>
<protein>
    <recommendedName>
        <fullName evidence="5">SH3b domain-containing protein</fullName>
    </recommendedName>
</protein>
<keyword evidence="2" id="KW-0732">Signal</keyword>
<evidence type="ECO:0000256" key="2">
    <source>
        <dbReference type="SAM" id="SignalP"/>
    </source>
</evidence>
<dbReference type="RefSeq" id="WP_169348861.1">
    <property type="nucleotide sequence ID" value="NZ_JABBJJ010000195.1"/>
</dbReference>
<feature type="signal peptide" evidence="2">
    <location>
        <begin position="1"/>
        <end position="25"/>
    </location>
</feature>
<gene>
    <name evidence="3" type="ORF">HG543_32790</name>
</gene>
<name>A0A848LP29_9BACT</name>
<sequence>MKQTLRRLSLWSVCLLALGATPTWAQQAHQAGGSVFIQGSEVNLREKPATTAKVVGKVAIATECQHVKAAPKQWVRIRCGDVEGFTLKSLVGAEKPTVEPLLAQAQDASLDARARLDAAVRAATLAPENEQALKLLSERFFDASFEQLQKDQLKGGLREASLVMRRVLQDVPVVKRESGPEGVTRELEKIEYDWHRIEFRGNAFVSAMYRGGALAVYAGAFSSATSLYKLELEDRDEEFRVVIQSRSSTPVSEVLQRALRQGARTPTPDEEKYSATHQESPDMPALSGESLRHYLSLPSRWYTLSESDSGEYILDTSCGLWGVDLRMDLHRRASIWWRRFQGGGEATESVIRVVGVSKTPGGYQLQLRYRSGFQKTLTLSWPTSVANMARWDLGPPNETKYYAVANSRNVRVVNTGCRLE</sequence>
<feature type="region of interest" description="Disordered" evidence="1">
    <location>
        <begin position="259"/>
        <end position="284"/>
    </location>
</feature>
<dbReference type="Proteomes" id="UP000518300">
    <property type="component" value="Unassembled WGS sequence"/>
</dbReference>
<dbReference type="EMBL" id="JABBJJ010000195">
    <property type="protein sequence ID" value="NMO19618.1"/>
    <property type="molecule type" value="Genomic_DNA"/>
</dbReference>
<proteinExistence type="predicted"/>
<feature type="chain" id="PRO_5032753909" description="SH3b domain-containing protein" evidence="2">
    <location>
        <begin position="26"/>
        <end position="420"/>
    </location>
</feature>
<evidence type="ECO:0000313" key="4">
    <source>
        <dbReference type="Proteomes" id="UP000518300"/>
    </source>
</evidence>
<organism evidence="3 4">
    <name type="scientific">Pyxidicoccus fallax</name>
    <dbReference type="NCBI Taxonomy" id="394095"/>
    <lineage>
        <taxon>Bacteria</taxon>
        <taxon>Pseudomonadati</taxon>
        <taxon>Myxococcota</taxon>
        <taxon>Myxococcia</taxon>
        <taxon>Myxococcales</taxon>
        <taxon>Cystobacterineae</taxon>
        <taxon>Myxococcaceae</taxon>
        <taxon>Pyxidicoccus</taxon>
    </lineage>
</organism>
<keyword evidence="4" id="KW-1185">Reference proteome</keyword>